<name>A0A844M358_9GAMM</name>
<keyword evidence="2 5" id="KW-0808">Transferase</keyword>
<dbReference type="EC" id="2.3.1.9" evidence="8"/>
<evidence type="ECO:0000259" key="7">
    <source>
        <dbReference type="Pfam" id="PF02803"/>
    </source>
</evidence>
<comment type="similarity">
    <text evidence="1 5">Belongs to the thiolase-like superfamily. Thiolase family.</text>
</comment>
<comment type="caution">
    <text evidence="8">The sequence shown here is derived from an EMBL/GenBank/DDBJ whole genome shotgun (WGS) entry which is preliminary data.</text>
</comment>
<dbReference type="Pfam" id="PF00108">
    <property type="entry name" value="Thiolase_N"/>
    <property type="match status" value="1"/>
</dbReference>
<feature type="domain" description="Thiolase N-terminal" evidence="6">
    <location>
        <begin position="6"/>
        <end position="226"/>
    </location>
</feature>
<feature type="active site" description="Proton acceptor" evidence="4">
    <location>
        <position position="357"/>
    </location>
</feature>
<evidence type="ECO:0000259" key="6">
    <source>
        <dbReference type="Pfam" id="PF00108"/>
    </source>
</evidence>
<dbReference type="PROSITE" id="PS00099">
    <property type="entry name" value="THIOLASE_3"/>
    <property type="match status" value="1"/>
</dbReference>
<evidence type="ECO:0000256" key="4">
    <source>
        <dbReference type="PIRSR" id="PIRSR000429-1"/>
    </source>
</evidence>
<protein>
    <submittedName>
        <fullName evidence="8">Acetyl-CoA C-acetyltransferase</fullName>
        <ecNumber evidence="8">2.3.1.9</ecNumber>
    </submittedName>
</protein>
<dbReference type="InterPro" id="IPR002155">
    <property type="entry name" value="Thiolase"/>
</dbReference>
<evidence type="ECO:0000256" key="5">
    <source>
        <dbReference type="RuleBase" id="RU003557"/>
    </source>
</evidence>
<keyword evidence="9" id="KW-1185">Reference proteome</keyword>
<evidence type="ECO:0000256" key="1">
    <source>
        <dbReference type="ARBA" id="ARBA00010982"/>
    </source>
</evidence>
<dbReference type="InterPro" id="IPR020616">
    <property type="entry name" value="Thiolase_N"/>
</dbReference>
<dbReference type="Proteomes" id="UP000442109">
    <property type="component" value="Unassembled WGS sequence"/>
</dbReference>
<feature type="active site" description="Acyl-thioester intermediate" evidence="4">
    <location>
        <position position="91"/>
    </location>
</feature>
<feature type="domain" description="Thiolase C-terminal" evidence="7">
    <location>
        <begin position="278"/>
        <end position="400"/>
    </location>
</feature>
<dbReference type="PIRSF" id="PIRSF000429">
    <property type="entry name" value="Ac-CoA_Ac_transf"/>
    <property type="match status" value="1"/>
</dbReference>
<keyword evidence="3 5" id="KW-0012">Acyltransferase</keyword>
<evidence type="ECO:0000313" key="8">
    <source>
        <dbReference type="EMBL" id="MUG33381.1"/>
    </source>
</evidence>
<dbReference type="AlphaFoldDB" id="A0A844M358"/>
<dbReference type="Pfam" id="PF02803">
    <property type="entry name" value="Thiolase_C"/>
    <property type="match status" value="1"/>
</dbReference>
<gene>
    <name evidence="8" type="ORF">GB996_11375</name>
</gene>
<evidence type="ECO:0000256" key="2">
    <source>
        <dbReference type="ARBA" id="ARBA00022679"/>
    </source>
</evidence>
<dbReference type="PANTHER" id="PTHR43365">
    <property type="entry name" value="BLR7806 PROTEIN"/>
    <property type="match status" value="1"/>
</dbReference>
<dbReference type="InterPro" id="IPR020610">
    <property type="entry name" value="Thiolase_AS"/>
</dbReference>
<dbReference type="RefSeq" id="WP_155587736.1">
    <property type="nucleotide sequence ID" value="NZ_WFKQ01000015.1"/>
</dbReference>
<dbReference type="OrthoDB" id="9764638at2"/>
<dbReference type="InterPro" id="IPR020613">
    <property type="entry name" value="Thiolase_CS"/>
</dbReference>
<dbReference type="PANTHER" id="PTHR43365:SF1">
    <property type="entry name" value="ACETYL-COA C-ACYLTRANSFERASE"/>
    <property type="match status" value="1"/>
</dbReference>
<dbReference type="CDD" id="cd00751">
    <property type="entry name" value="thiolase"/>
    <property type="match status" value="1"/>
</dbReference>
<sequence length="401" mass="42618">MNDAFIYDHVRTPRGKGRASGALHEVTPIKLASQVLRQLHQRNQFDADAIDDVGFGIVMPIGEQGADLTRSALLDAGYGNSVPGYQLNRFCTSSLDTLNQGVASIMAGINSSFISGGVESMSRVAIGSDGGACYSDPQVLRDFPYMPNGVAADLMATLNSFTRHDIDTYAAQSQQRAAHAQAQGRFDKSLIEVLDVNGQVLLAKDEALRPTTTVESLTKLKPVFGGLGELGYDSIAKQRYPQLERIEHIHTSGNSSGIVDGASAVLVGSAEYGVINGLKPRARIRHFSQIASEPLLSLNGPIPATEKLLKAAKMTIADIDLFEINEAFAVVPLTYMQHFNLDDSIVNVNGGAIALGHPLGATGTMLVGTVLDELERQGLATAIVTLCAASGQATATLIERI</sequence>
<accession>A0A844M358</accession>
<dbReference type="EMBL" id="WFKQ01000015">
    <property type="protein sequence ID" value="MUG33381.1"/>
    <property type="molecule type" value="Genomic_DNA"/>
</dbReference>
<dbReference type="NCBIfam" id="NF006090">
    <property type="entry name" value="PRK08242.1"/>
    <property type="match status" value="1"/>
</dbReference>
<proteinExistence type="inferred from homology"/>
<dbReference type="NCBIfam" id="TIGR01930">
    <property type="entry name" value="AcCoA-C-Actrans"/>
    <property type="match status" value="1"/>
</dbReference>
<evidence type="ECO:0000256" key="3">
    <source>
        <dbReference type="ARBA" id="ARBA00023315"/>
    </source>
</evidence>
<dbReference type="PROSITE" id="PS00737">
    <property type="entry name" value="THIOLASE_2"/>
    <property type="match status" value="1"/>
</dbReference>
<dbReference type="InterPro" id="IPR016039">
    <property type="entry name" value="Thiolase-like"/>
</dbReference>
<dbReference type="Gene3D" id="3.40.47.10">
    <property type="match status" value="2"/>
</dbReference>
<reference evidence="8 9" key="1">
    <citation type="journal article" date="2019" name="PLoS ONE">
        <title>Pup mortality in New Zealand sea lions (Phocarctos hookeri) at Enderby Island, Auckland Islands, 2013-18.</title>
        <authorList>
            <person name="Michael S.A."/>
            <person name="Hayman D.T.S."/>
            <person name="Gray R."/>
            <person name="Zhang J."/>
            <person name="Rogers L."/>
            <person name="Roe W.D."/>
        </authorList>
    </citation>
    <scope>NUCLEOTIDE SEQUENCE [LARGE SCALE GENOMIC DNA]</scope>
    <source>
        <strain evidence="8 9">SM868</strain>
    </source>
</reference>
<dbReference type="SUPFAM" id="SSF53901">
    <property type="entry name" value="Thiolase-like"/>
    <property type="match status" value="2"/>
</dbReference>
<organism evidence="8 9">
    <name type="scientific">Psychrobacter sanguinis</name>
    <dbReference type="NCBI Taxonomy" id="861445"/>
    <lineage>
        <taxon>Bacteria</taxon>
        <taxon>Pseudomonadati</taxon>
        <taxon>Pseudomonadota</taxon>
        <taxon>Gammaproteobacteria</taxon>
        <taxon>Moraxellales</taxon>
        <taxon>Moraxellaceae</taxon>
        <taxon>Psychrobacter</taxon>
    </lineage>
</organism>
<dbReference type="GO" id="GO:0003985">
    <property type="term" value="F:acetyl-CoA C-acetyltransferase activity"/>
    <property type="evidence" value="ECO:0007669"/>
    <property type="project" value="UniProtKB-EC"/>
</dbReference>
<feature type="active site" description="Proton acceptor" evidence="4">
    <location>
        <position position="387"/>
    </location>
</feature>
<dbReference type="InterPro" id="IPR020617">
    <property type="entry name" value="Thiolase_C"/>
</dbReference>
<evidence type="ECO:0000313" key="9">
    <source>
        <dbReference type="Proteomes" id="UP000442109"/>
    </source>
</evidence>